<sequence length="208" mass="23745">MYNYVTEEQVSRYKSLFQSILDRLREKLKREYGTEVRIVLVGSGASNMVTRNGNGGFDLDYNLVLSSIPPEYAGSPQNLKTIVRRELDALVPGEFSHGKDSTSAITCLLHSPDKSKVIFKVDVALILAGKNGYSRLVRDRNTKRYIWNLIRKSGDLKPRLNAIKAAGRLDELADIYRQKKNMYLTRQDNDHPSFVVYIEAINELYLKL</sequence>
<protein>
    <recommendedName>
        <fullName evidence="3">Nucleotidyltransferase</fullName>
    </recommendedName>
</protein>
<dbReference type="EMBL" id="OFSM01000015">
    <property type="protein sequence ID" value="SOY30393.1"/>
    <property type="molecule type" value="Genomic_DNA"/>
</dbReference>
<evidence type="ECO:0000313" key="2">
    <source>
        <dbReference type="Proteomes" id="UP000236311"/>
    </source>
</evidence>
<organism evidence="1 2">
    <name type="scientific">Acetatifactor muris</name>
    <dbReference type="NCBI Taxonomy" id="879566"/>
    <lineage>
        <taxon>Bacteria</taxon>
        <taxon>Bacillati</taxon>
        <taxon>Bacillota</taxon>
        <taxon>Clostridia</taxon>
        <taxon>Lachnospirales</taxon>
        <taxon>Lachnospiraceae</taxon>
        <taxon>Acetatifactor</taxon>
    </lineage>
</organism>
<evidence type="ECO:0008006" key="3">
    <source>
        <dbReference type="Google" id="ProtNLM"/>
    </source>
</evidence>
<dbReference type="AlphaFoldDB" id="A0A2K4ZIS7"/>
<accession>A0A2K4ZIS7</accession>
<reference evidence="1 2" key="1">
    <citation type="submission" date="2018-01" db="EMBL/GenBank/DDBJ databases">
        <authorList>
            <person name="Gaut B.S."/>
            <person name="Morton B.R."/>
            <person name="Clegg M.T."/>
            <person name="Duvall M.R."/>
        </authorList>
    </citation>
    <scope>NUCLEOTIDE SEQUENCE [LARGE SCALE GENOMIC DNA]</scope>
    <source>
        <strain evidence="1">GP69</strain>
    </source>
</reference>
<dbReference type="RefSeq" id="WP_146040074.1">
    <property type="nucleotide sequence ID" value="NZ_JANJZD010000015.1"/>
</dbReference>
<dbReference type="OrthoDB" id="1654075at2"/>
<dbReference type="Proteomes" id="UP000236311">
    <property type="component" value="Unassembled WGS sequence"/>
</dbReference>
<proteinExistence type="predicted"/>
<evidence type="ECO:0000313" key="1">
    <source>
        <dbReference type="EMBL" id="SOY30393.1"/>
    </source>
</evidence>
<keyword evidence="2" id="KW-1185">Reference proteome</keyword>
<name>A0A2K4ZIS7_9FIRM</name>
<gene>
    <name evidence="1" type="ORF">AMURIS_03120</name>
</gene>